<evidence type="ECO:0000259" key="2">
    <source>
        <dbReference type="Pfam" id="PF01757"/>
    </source>
</evidence>
<sequence length="340" mass="37237">MRGVAVLSVVCGHAVSARPDMVGPGVAEGVLTILASGVDVFFVISGFIIATTAAGQRDPLNFTFRRAVRIYPVYWLVLLVAFVSSSWIELSPEKRPPLDLGLIFAWTYPNWYLGPAWSIAFELHFYAAVASILAIAPNRVFELLFAGLGMVVVAVVFRLQLGIYSHPLVLEFGAGVGIAYLHRNGGLRFSRRILAISAGLFAAGWYWIFVSGSADPQLARVPTYGLAAGLLIHAVVSAEIEGQSFSPILQWFGKISYSLYIVHYLVIKWITNFTGMWLLSTSGTIAASILLSIGLAFALHIIIEAPLIGWGRKWSLMRRDQQTSDVPRREAAMRIPARAE</sequence>
<keyword evidence="1" id="KW-0812">Transmembrane</keyword>
<comment type="caution">
    <text evidence="3">The sequence shown here is derived from an EMBL/GenBank/DDBJ whole genome shotgun (WGS) entry which is preliminary data.</text>
</comment>
<dbReference type="Pfam" id="PF01757">
    <property type="entry name" value="Acyl_transf_3"/>
    <property type="match status" value="1"/>
</dbReference>
<feature type="transmembrane region" description="Helical" evidence="1">
    <location>
        <begin position="67"/>
        <end position="88"/>
    </location>
</feature>
<dbReference type="PANTHER" id="PTHR23028:SF53">
    <property type="entry name" value="ACYL_TRANSF_3 DOMAIN-CONTAINING PROTEIN"/>
    <property type="match status" value="1"/>
</dbReference>
<protein>
    <submittedName>
        <fullName evidence="3">Acyltransferase</fullName>
    </submittedName>
</protein>
<accession>A0A4Y9LK41</accession>
<organism evidence="3 4">
    <name type="scientific">Bradyrhizobium niftali</name>
    <dbReference type="NCBI Taxonomy" id="2560055"/>
    <lineage>
        <taxon>Bacteria</taxon>
        <taxon>Pseudomonadati</taxon>
        <taxon>Pseudomonadota</taxon>
        <taxon>Alphaproteobacteria</taxon>
        <taxon>Hyphomicrobiales</taxon>
        <taxon>Nitrobacteraceae</taxon>
        <taxon>Bradyrhizobium</taxon>
    </lineage>
</organism>
<gene>
    <name evidence="3" type="ORF">E4K65_34235</name>
</gene>
<feature type="transmembrane region" description="Helical" evidence="1">
    <location>
        <begin position="193"/>
        <end position="209"/>
    </location>
</feature>
<feature type="transmembrane region" description="Helical" evidence="1">
    <location>
        <begin position="221"/>
        <end position="238"/>
    </location>
</feature>
<dbReference type="PANTHER" id="PTHR23028">
    <property type="entry name" value="ACETYLTRANSFERASE"/>
    <property type="match status" value="1"/>
</dbReference>
<name>A0A4Y9LK41_9BRAD</name>
<dbReference type="GO" id="GO:0016747">
    <property type="term" value="F:acyltransferase activity, transferring groups other than amino-acyl groups"/>
    <property type="evidence" value="ECO:0007669"/>
    <property type="project" value="InterPro"/>
</dbReference>
<feature type="transmembrane region" description="Helical" evidence="1">
    <location>
        <begin position="163"/>
        <end position="181"/>
    </location>
</feature>
<dbReference type="GO" id="GO:0016020">
    <property type="term" value="C:membrane"/>
    <property type="evidence" value="ECO:0007669"/>
    <property type="project" value="TreeGrafter"/>
</dbReference>
<keyword evidence="3" id="KW-0808">Transferase</keyword>
<feature type="transmembrane region" description="Helical" evidence="1">
    <location>
        <begin position="33"/>
        <end position="55"/>
    </location>
</feature>
<feature type="domain" description="Acyltransferase 3" evidence="2">
    <location>
        <begin position="1"/>
        <end position="299"/>
    </location>
</feature>
<keyword evidence="1" id="KW-0472">Membrane</keyword>
<dbReference type="OrthoDB" id="9767863at2"/>
<dbReference type="EMBL" id="SPQT01000026">
    <property type="protein sequence ID" value="TFV42333.1"/>
    <property type="molecule type" value="Genomic_DNA"/>
</dbReference>
<reference evidence="3 4" key="1">
    <citation type="submission" date="2019-03" db="EMBL/GenBank/DDBJ databases">
        <title>Bradyrhizobium diversity isolated from nodules of Chamaecrista fasciculata.</title>
        <authorList>
            <person name="Klepa M.S."/>
            <person name="Urquiaga M.O."/>
            <person name="Hungria M."/>
            <person name="Delamuta J.R."/>
        </authorList>
    </citation>
    <scope>NUCLEOTIDE SEQUENCE [LARGE SCALE GENOMIC DNA]</scope>
    <source>
        <strain evidence="3 4">CNPSo 3448</strain>
    </source>
</reference>
<evidence type="ECO:0000313" key="3">
    <source>
        <dbReference type="EMBL" id="TFV42333.1"/>
    </source>
</evidence>
<feature type="transmembrane region" description="Helical" evidence="1">
    <location>
        <begin position="259"/>
        <end position="279"/>
    </location>
</feature>
<feature type="transmembrane region" description="Helical" evidence="1">
    <location>
        <begin position="116"/>
        <end position="135"/>
    </location>
</feature>
<dbReference type="AlphaFoldDB" id="A0A4Y9LK41"/>
<dbReference type="InterPro" id="IPR002656">
    <property type="entry name" value="Acyl_transf_3_dom"/>
</dbReference>
<feature type="transmembrane region" description="Helical" evidence="1">
    <location>
        <begin position="285"/>
        <end position="310"/>
    </location>
</feature>
<feature type="transmembrane region" description="Helical" evidence="1">
    <location>
        <begin position="140"/>
        <end position="157"/>
    </location>
</feature>
<dbReference type="GO" id="GO:0000271">
    <property type="term" value="P:polysaccharide biosynthetic process"/>
    <property type="evidence" value="ECO:0007669"/>
    <property type="project" value="TreeGrafter"/>
</dbReference>
<proteinExistence type="predicted"/>
<keyword evidence="4" id="KW-1185">Reference proteome</keyword>
<dbReference type="InterPro" id="IPR050879">
    <property type="entry name" value="Acyltransferase_3"/>
</dbReference>
<keyword evidence="1" id="KW-1133">Transmembrane helix</keyword>
<dbReference type="Proteomes" id="UP000297966">
    <property type="component" value="Unassembled WGS sequence"/>
</dbReference>
<evidence type="ECO:0000313" key="4">
    <source>
        <dbReference type="Proteomes" id="UP000297966"/>
    </source>
</evidence>
<keyword evidence="3" id="KW-0012">Acyltransferase</keyword>
<evidence type="ECO:0000256" key="1">
    <source>
        <dbReference type="SAM" id="Phobius"/>
    </source>
</evidence>